<feature type="domain" description="Acyl-CoA dehydrogenase/oxidase N-terminal" evidence="1">
    <location>
        <begin position="1"/>
        <end position="106"/>
    </location>
</feature>
<keyword evidence="3" id="KW-1185">Reference proteome</keyword>
<evidence type="ECO:0000313" key="3">
    <source>
        <dbReference type="Proteomes" id="UP000094329"/>
    </source>
</evidence>
<dbReference type="Proteomes" id="UP000094329">
    <property type="component" value="Unassembled WGS sequence"/>
</dbReference>
<reference evidence="2 3" key="1">
    <citation type="submission" date="2016-08" db="EMBL/GenBank/DDBJ databases">
        <title>Draft genome sequence of Candidatus Piscirickettsia litoralis, from seawater.</title>
        <authorList>
            <person name="Wan X."/>
            <person name="Lee A.J."/>
            <person name="Hou S."/>
            <person name="Donachie S.P."/>
        </authorList>
    </citation>
    <scope>NUCLEOTIDE SEQUENCE [LARGE SCALE GENOMIC DNA]</scope>
    <source>
        <strain evidence="2 3">Y2</strain>
    </source>
</reference>
<sequence length="353" mass="38750">MLLNRLKDFLASRVAPYANQLDADAKLLKTRFIELGEQGLLAVKVAERFNGFAADRALTHDYFAMIASSSYALAFLVAQHESCASLLQKGSNEAVKADLLTQMIQGQFRAGVGIYHLRHHAKRPMITAKKVAGGYRVSGRLDWVSGFEIFDHIALGFIVDEGKGSREVIGLVPFRAQSMNLGADMIEVGAVQEVTAVSATNTVAIQFNNWLIDEKDIIVDHEGSVIQQRSVLSITHATMLMGIFQAALNIISDSGQITNQDAVVLNQFKKFSNQHEQLRNELLNTSTREQVQHVRAKIHAQTRDCVYLAAALSGGRAVLADHSVQRLNRELLQATVAGVNPLFIHSLCASTTE</sequence>
<evidence type="ECO:0000313" key="2">
    <source>
        <dbReference type="EMBL" id="ODN43332.1"/>
    </source>
</evidence>
<dbReference type="PANTHER" id="PTHR43884:SF12">
    <property type="entry name" value="ISOVALERYL-COA DEHYDROGENASE, MITOCHONDRIAL-RELATED"/>
    <property type="match status" value="1"/>
</dbReference>
<protein>
    <recommendedName>
        <fullName evidence="1">Acyl-CoA dehydrogenase/oxidase N-terminal domain-containing protein</fullName>
    </recommendedName>
</protein>
<name>A0ABX3A379_9GAMM</name>
<dbReference type="RefSeq" id="WP_069313129.1">
    <property type="nucleotide sequence ID" value="NZ_MDTU01000001.1"/>
</dbReference>
<organism evidence="2 3">
    <name type="scientific">Piscirickettsia litoralis</name>
    <dbReference type="NCBI Taxonomy" id="1891921"/>
    <lineage>
        <taxon>Bacteria</taxon>
        <taxon>Pseudomonadati</taxon>
        <taxon>Pseudomonadota</taxon>
        <taxon>Gammaproteobacteria</taxon>
        <taxon>Thiotrichales</taxon>
        <taxon>Piscirickettsiaceae</taxon>
        <taxon>Piscirickettsia</taxon>
    </lineage>
</organism>
<dbReference type="InterPro" id="IPR009100">
    <property type="entry name" value="AcylCoA_DH/oxidase_NM_dom_sf"/>
</dbReference>
<comment type="caution">
    <text evidence="2">The sequence shown here is derived from an EMBL/GenBank/DDBJ whole genome shotgun (WGS) entry which is preliminary data.</text>
</comment>
<dbReference type="PIRSF" id="PIRSF016578">
    <property type="entry name" value="HsaA"/>
    <property type="match status" value="1"/>
</dbReference>
<evidence type="ECO:0000259" key="1">
    <source>
        <dbReference type="Pfam" id="PF02771"/>
    </source>
</evidence>
<accession>A0ABX3A379</accession>
<proteinExistence type="predicted"/>
<dbReference type="Pfam" id="PF02771">
    <property type="entry name" value="Acyl-CoA_dh_N"/>
    <property type="match status" value="1"/>
</dbReference>
<dbReference type="PANTHER" id="PTHR43884">
    <property type="entry name" value="ACYL-COA DEHYDROGENASE"/>
    <property type="match status" value="1"/>
</dbReference>
<dbReference type="Gene3D" id="2.40.110.10">
    <property type="entry name" value="Butyryl-CoA Dehydrogenase, subunit A, domain 2"/>
    <property type="match status" value="1"/>
</dbReference>
<dbReference type="SUPFAM" id="SSF56645">
    <property type="entry name" value="Acyl-CoA dehydrogenase NM domain-like"/>
    <property type="match status" value="1"/>
</dbReference>
<dbReference type="Gene3D" id="1.10.540.10">
    <property type="entry name" value="Acyl-CoA dehydrogenase/oxidase, N-terminal domain"/>
    <property type="match status" value="1"/>
</dbReference>
<gene>
    <name evidence="2" type="ORF">BGC07_10860</name>
</gene>
<dbReference type="InterPro" id="IPR046373">
    <property type="entry name" value="Acyl-CoA_Oxase/DH_mid-dom_sf"/>
</dbReference>
<dbReference type="InterPro" id="IPR037069">
    <property type="entry name" value="AcylCoA_DH/ox_N_sf"/>
</dbReference>
<dbReference type="EMBL" id="MDTU01000001">
    <property type="protein sequence ID" value="ODN43332.1"/>
    <property type="molecule type" value="Genomic_DNA"/>
</dbReference>
<dbReference type="InterPro" id="IPR013786">
    <property type="entry name" value="AcylCoA_DH/ox_N"/>
</dbReference>